<evidence type="ECO:0000256" key="1">
    <source>
        <dbReference type="ARBA" id="ARBA00022993"/>
    </source>
</evidence>
<dbReference type="GO" id="GO:0004633">
    <property type="term" value="F:phosphopantothenoylcysteine decarboxylase activity"/>
    <property type="evidence" value="ECO:0007669"/>
    <property type="project" value="TreeGrafter"/>
</dbReference>
<comment type="similarity">
    <text evidence="2">Belongs to the HFCD (homooligomeric flavin containing Cys decarboxylase) superfamily.</text>
</comment>
<sequence>MQDCNILFCATASVATIKLPLLIKTFIKEASPHFKINVKYCLTEKALHFVPKNELVPVEGYTDEDEWNSWKKRGDPVLHIDLSKWADLLVIAPLDANSLAKIATGICDNLLLCTIRAWDIRKPLIFCPAMNTKMWNHPITSTQIDILKSWGYTEIPPIAKVLMCGDSGVGAMAEVPEIVRIIIENIPKSLEIRSIIIDESECKT</sequence>
<keyword evidence="8" id="KW-1185">Reference proteome</keyword>
<feature type="domain" description="Flavoprotein" evidence="6">
    <location>
        <begin position="5"/>
        <end position="184"/>
    </location>
</feature>
<dbReference type="InterPro" id="IPR036551">
    <property type="entry name" value="Flavin_trans-like"/>
</dbReference>
<dbReference type="AlphaFoldDB" id="A0A9P0HAD7"/>
<dbReference type="FunFam" id="3.40.50.1950:FF:000004">
    <property type="entry name" value="Phosphopantothenoylcysteine decarboxylase"/>
    <property type="match status" value="1"/>
</dbReference>
<gene>
    <name evidence="7" type="ORF">NEZAVI_LOCUS8006</name>
</gene>
<protein>
    <recommendedName>
        <fullName evidence="4">Phosphopantothenoylcysteine decarboxylase</fullName>
    </recommendedName>
    <alternativeName>
        <fullName evidence="5">CoaC</fullName>
    </alternativeName>
</protein>
<evidence type="ECO:0000256" key="2">
    <source>
        <dbReference type="ARBA" id="ARBA00038350"/>
    </source>
</evidence>
<accession>A0A9P0HAD7</accession>
<evidence type="ECO:0000259" key="6">
    <source>
        <dbReference type="Pfam" id="PF02441"/>
    </source>
</evidence>
<dbReference type="Proteomes" id="UP001152798">
    <property type="component" value="Chromosome 4"/>
</dbReference>
<reference evidence="7" key="1">
    <citation type="submission" date="2022-01" db="EMBL/GenBank/DDBJ databases">
        <authorList>
            <person name="King R."/>
        </authorList>
    </citation>
    <scope>NUCLEOTIDE SEQUENCE</scope>
</reference>
<organism evidence="7 8">
    <name type="scientific">Nezara viridula</name>
    <name type="common">Southern green stink bug</name>
    <name type="synonym">Cimex viridulus</name>
    <dbReference type="NCBI Taxonomy" id="85310"/>
    <lineage>
        <taxon>Eukaryota</taxon>
        <taxon>Metazoa</taxon>
        <taxon>Ecdysozoa</taxon>
        <taxon>Arthropoda</taxon>
        <taxon>Hexapoda</taxon>
        <taxon>Insecta</taxon>
        <taxon>Pterygota</taxon>
        <taxon>Neoptera</taxon>
        <taxon>Paraneoptera</taxon>
        <taxon>Hemiptera</taxon>
        <taxon>Heteroptera</taxon>
        <taxon>Panheteroptera</taxon>
        <taxon>Pentatomomorpha</taxon>
        <taxon>Pentatomoidea</taxon>
        <taxon>Pentatomidae</taxon>
        <taxon>Pentatominae</taxon>
        <taxon>Nezara</taxon>
    </lineage>
</organism>
<comment type="function">
    <text evidence="3">Catalyzes the decarboxylation of the cysteine moiety of 4-phosphopantothenoylcysteine to form 4'-phosphopantotheine and this reaction forms part of the biosynthesis of coenzyme A.</text>
</comment>
<evidence type="ECO:0000313" key="8">
    <source>
        <dbReference type="Proteomes" id="UP001152798"/>
    </source>
</evidence>
<evidence type="ECO:0000256" key="3">
    <source>
        <dbReference type="ARBA" id="ARBA00056708"/>
    </source>
</evidence>
<dbReference type="InterPro" id="IPR003382">
    <property type="entry name" value="Flavoprotein"/>
</dbReference>
<dbReference type="SUPFAM" id="SSF52507">
    <property type="entry name" value="Homo-oligomeric flavin-containing Cys decarboxylases, HFCD"/>
    <property type="match status" value="1"/>
</dbReference>
<dbReference type="PANTHER" id="PTHR14359">
    <property type="entry name" value="HOMO-OLIGOMERIC FLAVIN CONTAINING CYS DECARBOXYLASE FAMILY"/>
    <property type="match status" value="1"/>
</dbReference>
<evidence type="ECO:0000313" key="7">
    <source>
        <dbReference type="EMBL" id="CAH1398332.1"/>
    </source>
</evidence>
<dbReference type="GO" id="GO:0010181">
    <property type="term" value="F:FMN binding"/>
    <property type="evidence" value="ECO:0007669"/>
    <property type="project" value="TreeGrafter"/>
</dbReference>
<keyword evidence="1" id="KW-0173">Coenzyme A biosynthesis</keyword>
<dbReference type="Pfam" id="PF02441">
    <property type="entry name" value="Flavoprotein"/>
    <property type="match status" value="1"/>
</dbReference>
<proteinExistence type="inferred from homology"/>
<dbReference type="Gene3D" id="3.40.50.1950">
    <property type="entry name" value="Flavin prenyltransferase-like"/>
    <property type="match status" value="1"/>
</dbReference>
<dbReference type="GO" id="GO:0071513">
    <property type="term" value="C:phosphopantothenoylcysteine decarboxylase complex"/>
    <property type="evidence" value="ECO:0007669"/>
    <property type="project" value="TreeGrafter"/>
</dbReference>
<dbReference type="GO" id="GO:0015937">
    <property type="term" value="P:coenzyme A biosynthetic process"/>
    <property type="evidence" value="ECO:0007669"/>
    <property type="project" value="UniProtKB-KW"/>
</dbReference>
<evidence type="ECO:0000256" key="4">
    <source>
        <dbReference type="ARBA" id="ARBA00070201"/>
    </source>
</evidence>
<evidence type="ECO:0000256" key="5">
    <source>
        <dbReference type="ARBA" id="ARBA00082063"/>
    </source>
</evidence>
<dbReference type="EMBL" id="OV725080">
    <property type="protein sequence ID" value="CAH1398332.1"/>
    <property type="molecule type" value="Genomic_DNA"/>
</dbReference>
<dbReference type="PANTHER" id="PTHR14359:SF6">
    <property type="entry name" value="PHOSPHOPANTOTHENOYLCYSTEINE DECARBOXYLASE"/>
    <property type="match status" value="1"/>
</dbReference>
<name>A0A9P0HAD7_NEZVI</name>
<dbReference type="OrthoDB" id="1532798at2759"/>